<evidence type="ECO:0000313" key="2">
    <source>
        <dbReference type="EMBL" id="GAA4104315.1"/>
    </source>
</evidence>
<feature type="transmembrane region" description="Helical" evidence="1">
    <location>
        <begin position="349"/>
        <end position="367"/>
    </location>
</feature>
<feature type="transmembrane region" description="Helical" evidence="1">
    <location>
        <begin position="245"/>
        <end position="264"/>
    </location>
</feature>
<evidence type="ECO:0000313" key="3">
    <source>
        <dbReference type="Proteomes" id="UP001500392"/>
    </source>
</evidence>
<evidence type="ECO:0000256" key="1">
    <source>
        <dbReference type="SAM" id="Phobius"/>
    </source>
</evidence>
<gene>
    <name evidence="2" type="ORF">GCM10022414_33190</name>
</gene>
<feature type="transmembrane region" description="Helical" evidence="1">
    <location>
        <begin position="105"/>
        <end position="130"/>
    </location>
</feature>
<feature type="transmembrane region" description="Helical" evidence="1">
    <location>
        <begin position="379"/>
        <end position="398"/>
    </location>
</feature>
<comment type="caution">
    <text evidence="2">The sequence shown here is derived from an EMBL/GenBank/DDBJ whole genome shotgun (WGS) entry which is preliminary data.</text>
</comment>
<feature type="transmembrane region" description="Helical" evidence="1">
    <location>
        <begin position="284"/>
        <end position="304"/>
    </location>
</feature>
<keyword evidence="3" id="KW-1185">Reference proteome</keyword>
<reference evidence="3" key="1">
    <citation type="journal article" date="2019" name="Int. J. Syst. Evol. Microbiol.">
        <title>The Global Catalogue of Microorganisms (GCM) 10K type strain sequencing project: providing services to taxonomists for standard genome sequencing and annotation.</title>
        <authorList>
            <consortium name="The Broad Institute Genomics Platform"/>
            <consortium name="The Broad Institute Genome Sequencing Center for Infectious Disease"/>
            <person name="Wu L."/>
            <person name="Ma J."/>
        </authorList>
    </citation>
    <scope>NUCLEOTIDE SEQUENCE [LARGE SCALE GENOMIC DNA]</scope>
    <source>
        <strain evidence="3">JCM 17304</strain>
    </source>
</reference>
<feature type="transmembrane region" description="Helical" evidence="1">
    <location>
        <begin position="136"/>
        <end position="155"/>
    </location>
</feature>
<feature type="transmembrane region" description="Helical" evidence="1">
    <location>
        <begin position="54"/>
        <end position="73"/>
    </location>
</feature>
<keyword evidence="1" id="KW-1133">Transmembrane helix</keyword>
<dbReference type="Gene3D" id="1.20.1740.10">
    <property type="entry name" value="Amino acid/polyamine transporter I"/>
    <property type="match status" value="1"/>
</dbReference>
<organism evidence="2 3">
    <name type="scientific">Zhongshania borealis</name>
    <dbReference type="NCBI Taxonomy" id="889488"/>
    <lineage>
        <taxon>Bacteria</taxon>
        <taxon>Pseudomonadati</taxon>
        <taxon>Pseudomonadota</taxon>
        <taxon>Gammaproteobacteria</taxon>
        <taxon>Cellvibrionales</taxon>
        <taxon>Spongiibacteraceae</taxon>
        <taxon>Zhongshania</taxon>
    </lineage>
</organism>
<feature type="transmembrane region" description="Helical" evidence="1">
    <location>
        <begin position="325"/>
        <end position="343"/>
    </location>
</feature>
<sequence length="399" mass="42665">MTTIAVLLTTVLVLAALMLPALRRSRGWRATVTPLASIIGSGFLVVAPLLTSSFGNYAVIAMLTIVVTAYGLGDAMRYNILHIEPLLAQTPPPINLARREQISRLVLAFAYVVSVSFYLQLLAAFVLEALPTELQLSAKSITGAILLVIGGLGIWRGLHMLESLEKYAVSIKLAIIAGLLAGLMSHDFSVLANPALAAFPSLPVLNGDSVRSLLGMLIIVQGFETSRYIGDEYSAETRVSSMRRAQWLSTLIYLLFIVLILPVAGHQQGLSETAIIQFGAQISWVLPPLLIIAALMSQFSAAVADTIGGGGLFSEASGHQIAPRRAYLLVTGLALAVTLLTDIFEVISLASRAFALYYLMQCLDALLLAHKRKERGRSILYAGLAVLMLAVAALGIPAE</sequence>
<name>A0ABP7X4Y8_9GAMM</name>
<accession>A0ABP7X4Y8</accession>
<keyword evidence="1" id="KW-0472">Membrane</keyword>
<dbReference type="EMBL" id="BAABDM010000009">
    <property type="protein sequence ID" value="GAA4104315.1"/>
    <property type="molecule type" value="Genomic_DNA"/>
</dbReference>
<keyword evidence="1" id="KW-0812">Transmembrane</keyword>
<dbReference type="Proteomes" id="UP001500392">
    <property type="component" value="Unassembled WGS sequence"/>
</dbReference>
<proteinExistence type="predicted"/>
<dbReference type="RefSeq" id="WP_344938202.1">
    <property type="nucleotide sequence ID" value="NZ_BAABDM010000009.1"/>
</dbReference>
<protein>
    <submittedName>
        <fullName evidence="2">Uncharacterized protein</fullName>
    </submittedName>
</protein>